<reference evidence="1 2" key="1">
    <citation type="submission" date="2016-11" db="EMBL/GenBank/DDBJ databases">
        <authorList>
            <person name="Jaros S."/>
            <person name="Januszkiewicz K."/>
            <person name="Wedrychowicz H."/>
        </authorList>
    </citation>
    <scope>NUCLEOTIDE SEQUENCE [LARGE SCALE GENOMIC DNA]</scope>
    <source>
        <strain evidence="1 2">GAS138</strain>
    </source>
</reference>
<dbReference type="Proteomes" id="UP000189796">
    <property type="component" value="Chromosome I"/>
</dbReference>
<evidence type="ECO:0000313" key="1">
    <source>
        <dbReference type="EMBL" id="SHH16325.1"/>
    </source>
</evidence>
<name>A0A1M5QQF3_9BRAD</name>
<accession>A0A1M5QQF3</accession>
<gene>
    <name evidence="1" type="ORF">SAMN05443248_3918</name>
</gene>
<protein>
    <submittedName>
        <fullName evidence="1">Uncharacterized protein</fullName>
    </submittedName>
</protein>
<evidence type="ECO:0000313" key="2">
    <source>
        <dbReference type="Proteomes" id="UP000189796"/>
    </source>
</evidence>
<dbReference type="EMBL" id="LT670817">
    <property type="protein sequence ID" value="SHH16325.1"/>
    <property type="molecule type" value="Genomic_DNA"/>
</dbReference>
<organism evidence="1 2">
    <name type="scientific">Bradyrhizobium erythrophlei</name>
    <dbReference type="NCBI Taxonomy" id="1437360"/>
    <lineage>
        <taxon>Bacteria</taxon>
        <taxon>Pseudomonadati</taxon>
        <taxon>Pseudomonadota</taxon>
        <taxon>Alphaproteobacteria</taxon>
        <taxon>Hyphomicrobiales</taxon>
        <taxon>Nitrobacteraceae</taxon>
        <taxon>Bradyrhizobium</taxon>
    </lineage>
</organism>
<sequence length="48" mass="5364">MPSRAIIRNSNVNSKPNSSLRMADVYLGIMIAPLLCVENAFPPRFPFD</sequence>
<dbReference type="AlphaFoldDB" id="A0A1M5QQF3"/>
<proteinExistence type="predicted"/>